<evidence type="ECO:0000313" key="14">
    <source>
        <dbReference type="Proteomes" id="UP000239047"/>
    </source>
</evidence>
<reference evidence="13 14" key="1">
    <citation type="submission" date="2018-02" db="EMBL/GenBank/DDBJ databases">
        <title>Jeotgalibacillus proteolyticum sp. nov. a protease producing bacterium isolated from ocean sediments of Laizhou Bay.</title>
        <authorList>
            <person name="Li Y."/>
        </authorList>
    </citation>
    <scope>NUCLEOTIDE SEQUENCE [LARGE SCALE GENOMIC DNA]</scope>
    <source>
        <strain evidence="13 14">22-7</strain>
    </source>
</reference>
<evidence type="ECO:0000256" key="7">
    <source>
        <dbReference type="ARBA" id="ARBA00022695"/>
    </source>
</evidence>
<dbReference type="EC" id="2.7.7.12" evidence="10"/>
<evidence type="ECO:0000256" key="5">
    <source>
        <dbReference type="ARBA" id="ARBA00022490"/>
    </source>
</evidence>
<evidence type="ECO:0000256" key="9">
    <source>
        <dbReference type="ARBA" id="ARBA00023277"/>
    </source>
</evidence>
<dbReference type="UniPathway" id="UPA00214"/>
<dbReference type="InterPro" id="IPR005850">
    <property type="entry name" value="GalP_Utransf_C"/>
</dbReference>
<dbReference type="InterPro" id="IPR000766">
    <property type="entry name" value="GalP_uridyl_Trfase_II"/>
</dbReference>
<accession>A0A2S5G9L0</accession>
<feature type="domain" description="Galactose-1-phosphate uridyl transferase C-terminal" evidence="12">
    <location>
        <begin position="248"/>
        <end position="421"/>
    </location>
</feature>
<dbReference type="Pfam" id="PF01087">
    <property type="entry name" value="GalP_UDP_transf"/>
    <property type="match status" value="1"/>
</dbReference>
<gene>
    <name evidence="10 13" type="primary">galT</name>
    <name evidence="13" type="ORF">C4B60_13790</name>
</gene>
<dbReference type="GO" id="GO:0008108">
    <property type="term" value="F:UDP-glucose:hexose-1-phosphate uridylyltransferase activity"/>
    <property type="evidence" value="ECO:0007669"/>
    <property type="project" value="UniProtKB-UniRule"/>
</dbReference>
<dbReference type="RefSeq" id="WP_104058608.1">
    <property type="nucleotide sequence ID" value="NZ_PREZ01000005.1"/>
</dbReference>
<dbReference type="InterPro" id="IPR023425">
    <property type="entry name" value="GalP_uridyl_Trfase_II_CS"/>
</dbReference>
<dbReference type="Proteomes" id="UP000239047">
    <property type="component" value="Unassembled WGS sequence"/>
</dbReference>
<dbReference type="GO" id="GO:0005737">
    <property type="term" value="C:cytoplasm"/>
    <property type="evidence" value="ECO:0007669"/>
    <property type="project" value="UniProtKB-SubCell"/>
</dbReference>
<comment type="catalytic activity">
    <reaction evidence="1 10">
        <text>alpha-D-galactose 1-phosphate + UDP-alpha-D-glucose = alpha-D-glucose 1-phosphate + UDP-alpha-D-galactose</text>
        <dbReference type="Rhea" id="RHEA:13989"/>
        <dbReference type="ChEBI" id="CHEBI:58336"/>
        <dbReference type="ChEBI" id="CHEBI:58601"/>
        <dbReference type="ChEBI" id="CHEBI:58885"/>
        <dbReference type="ChEBI" id="CHEBI:66914"/>
        <dbReference type="EC" id="2.7.7.12"/>
    </reaction>
</comment>
<organism evidence="13 14">
    <name type="scientific">Jeotgalibacillus proteolyticus</name>
    <dbReference type="NCBI Taxonomy" id="2082395"/>
    <lineage>
        <taxon>Bacteria</taxon>
        <taxon>Bacillati</taxon>
        <taxon>Bacillota</taxon>
        <taxon>Bacilli</taxon>
        <taxon>Bacillales</taxon>
        <taxon>Caryophanaceae</taxon>
        <taxon>Jeotgalibacillus</taxon>
    </lineage>
</organism>
<evidence type="ECO:0000313" key="13">
    <source>
        <dbReference type="EMBL" id="PPA69615.1"/>
    </source>
</evidence>
<evidence type="ECO:0000259" key="12">
    <source>
        <dbReference type="Pfam" id="PF02744"/>
    </source>
</evidence>
<keyword evidence="14" id="KW-1185">Reference proteome</keyword>
<dbReference type="Pfam" id="PF02744">
    <property type="entry name" value="GalP_UDP_tr_C"/>
    <property type="match status" value="1"/>
</dbReference>
<keyword evidence="7 10" id="KW-0548">Nucleotidyltransferase</keyword>
<dbReference type="InterPro" id="IPR005849">
    <property type="entry name" value="GalP_Utransf_N"/>
</dbReference>
<keyword evidence="6 10" id="KW-0808">Transferase</keyword>
<sequence length="504" mass="57671">MFISTQLERLIQFGLQKKLIDKVDTDYVRNRLMNLLKLDAIEETEAPLEELDYPVEILNKIVDWASQKEELGISTITDRDQLDAALMDCFLPRPSEVNKAFQNLYLTSPDAATDYFYKLSQYVNYIRTDRIAKNEHWYSETEYGNLEITINLSKPEKDPATIAAEKKAKSVSYPLCLLCKENVGYAGRINHPARHNHRIIPVAFTGESWFLQYSPYVYYNEHAIVFSAEHRPMKISKHGFSRLLQFVEQFPHYFVGSNADLPIVGGSILSHDHFQGGRHDFPMAIAPTEETFTIKGYEDIEAGIVKWAMSVIRLRGENKERLVELGDEILSSWKAYSDESVGVHAFTGDDTPHNTITPIARKRDGKFELDLVLRNNRTSEEHPFGIFHPHDDVHHIKKENIGLIEVMGLAVLPGRLKEELAVLGDYITDGKFALAKEDERTAKHADWAEKIVASEPVLTKDTIQEVLRKHVGFVFSRVLEDAGVFKRDTEGQEAFVRFMKQLNE</sequence>
<comment type="caution">
    <text evidence="13">The sequence shown here is derived from an EMBL/GenBank/DDBJ whole genome shotgun (WGS) entry which is preliminary data.</text>
</comment>
<dbReference type="HAMAP" id="MF_00571">
    <property type="entry name" value="GalP_UDP_trans"/>
    <property type="match status" value="1"/>
</dbReference>
<evidence type="ECO:0000256" key="3">
    <source>
        <dbReference type="ARBA" id="ARBA00004947"/>
    </source>
</evidence>
<dbReference type="PANTHER" id="PTHR39191:SF1">
    <property type="entry name" value="DUF4922 DOMAIN-CONTAINING PROTEIN"/>
    <property type="match status" value="1"/>
</dbReference>
<evidence type="ECO:0000256" key="6">
    <source>
        <dbReference type="ARBA" id="ARBA00022679"/>
    </source>
</evidence>
<dbReference type="NCBIfam" id="TIGR01239">
    <property type="entry name" value="galT_2"/>
    <property type="match status" value="1"/>
</dbReference>
<protein>
    <recommendedName>
        <fullName evidence="10">Galactose-1-phosphate uridylyltransferase</fullName>
        <shortName evidence="10">Gal-1-P uridylyltransferase</shortName>
        <ecNumber evidence="10">2.7.7.12</ecNumber>
    </recommendedName>
    <alternativeName>
        <fullName evidence="10">UDP-glucose--hexose-1-phosphate uridylyltransferase</fullName>
    </alternativeName>
</protein>
<dbReference type="PIRSF" id="PIRSF006005">
    <property type="entry name" value="GalT_BS"/>
    <property type="match status" value="1"/>
</dbReference>
<keyword evidence="8 10" id="KW-0299">Galactose metabolism</keyword>
<dbReference type="PANTHER" id="PTHR39191">
    <property type="entry name" value="GALACTOSE-1-PHOSPHATE URIDYLYLTRANSFERASE"/>
    <property type="match status" value="1"/>
</dbReference>
<keyword evidence="9 10" id="KW-0119">Carbohydrate metabolism</keyword>
<comment type="subcellular location">
    <subcellularLocation>
        <location evidence="2 10">Cytoplasm</location>
    </subcellularLocation>
</comment>
<proteinExistence type="inferred from homology"/>
<dbReference type="NCBIfam" id="NF003629">
    <property type="entry name" value="PRK05270.1-2"/>
    <property type="match status" value="1"/>
</dbReference>
<evidence type="ECO:0000256" key="8">
    <source>
        <dbReference type="ARBA" id="ARBA00023144"/>
    </source>
</evidence>
<dbReference type="EMBL" id="PREZ01000005">
    <property type="protein sequence ID" value="PPA69615.1"/>
    <property type="molecule type" value="Genomic_DNA"/>
</dbReference>
<dbReference type="AlphaFoldDB" id="A0A2S5G9L0"/>
<evidence type="ECO:0000256" key="2">
    <source>
        <dbReference type="ARBA" id="ARBA00004496"/>
    </source>
</evidence>
<dbReference type="GO" id="GO:0006012">
    <property type="term" value="P:galactose metabolic process"/>
    <property type="evidence" value="ECO:0007669"/>
    <property type="project" value="UniProtKB-UniRule"/>
</dbReference>
<evidence type="ECO:0000259" key="11">
    <source>
        <dbReference type="Pfam" id="PF01087"/>
    </source>
</evidence>
<evidence type="ECO:0000256" key="10">
    <source>
        <dbReference type="HAMAP-Rule" id="MF_00571"/>
    </source>
</evidence>
<evidence type="ECO:0000256" key="1">
    <source>
        <dbReference type="ARBA" id="ARBA00001107"/>
    </source>
</evidence>
<keyword evidence="5 10" id="KW-0963">Cytoplasm</keyword>
<comment type="similarity">
    <text evidence="4 10">Belongs to the galactose-1-phosphate uridylyltransferase type 2 family.</text>
</comment>
<dbReference type="PROSITE" id="PS01163">
    <property type="entry name" value="GAL_P_UDP_TRANSF_II"/>
    <property type="match status" value="1"/>
</dbReference>
<evidence type="ECO:0000256" key="4">
    <source>
        <dbReference type="ARBA" id="ARBA00008706"/>
    </source>
</evidence>
<dbReference type="OrthoDB" id="2293at2"/>
<feature type="domain" description="Galactose-1-phosphate uridyl transferase N-terminal" evidence="11">
    <location>
        <begin position="20"/>
        <end position="232"/>
    </location>
</feature>
<name>A0A2S5G9L0_9BACL</name>
<comment type="pathway">
    <text evidence="3 10">Carbohydrate metabolism; galactose metabolism.</text>
</comment>